<dbReference type="InterPro" id="IPR052932">
    <property type="entry name" value="OprB_Porin"/>
</dbReference>
<evidence type="ECO:0000313" key="3">
    <source>
        <dbReference type="EMBL" id="QEE84564.1"/>
    </source>
</evidence>
<dbReference type="InterPro" id="IPR038673">
    <property type="entry name" value="OprB_sf"/>
</dbReference>
<dbReference type="InterPro" id="IPR007049">
    <property type="entry name" value="Carb-sel_porin_OprB"/>
</dbReference>
<gene>
    <name evidence="3" type="ORF">EOV40_001970</name>
</gene>
<dbReference type="AlphaFoldDB" id="A0A5B9GHA0"/>
<dbReference type="Proteomes" id="UP000287027">
    <property type="component" value="Chromosome"/>
</dbReference>
<dbReference type="GO" id="GO:0015288">
    <property type="term" value="F:porin activity"/>
    <property type="evidence" value="ECO:0007669"/>
    <property type="project" value="InterPro"/>
</dbReference>
<organism evidence="3 4">
    <name type="scientific">Acetobacter oryzoeni</name>
    <dbReference type="NCBI Taxonomy" id="2500548"/>
    <lineage>
        <taxon>Bacteria</taxon>
        <taxon>Pseudomonadati</taxon>
        <taxon>Pseudomonadota</taxon>
        <taxon>Alphaproteobacteria</taxon>
        <taxon>Acetobacterales</taxon>
        <taxon>Acetobacteraceae</taxon>
        <taxon>Acetobacter</taxon>
    </lineage>
</organism>
<dbReference type="Pfam" id="PF04966">
    <property type="entry name" value="OprB"/>
    <property type="match status" value="1"/>
</dbReference>
<dbReference type="EMBL" id="CP042808">
    <property type="protein sequence ID" value="QEE84564.1"/>
    <property type="molecule type" value="Genomic_DNA"/>
</dbReference>
<dbReference type="PANTHER" id="PTHR37944">
    <property type="entry name" value="PORIN B"/>
    <property type="match status" value="1"/>
</dbReference>
<dbReference type="PANTHER" id="PTHR37944:SF1">
    <property type="entry name" value="PORIN B"/>
    <property type="match status" value="1"/>
</dbReference>
<dbReference type="KEGG" id="aoy:EOV40_001970"/>
<proteinExistence type="inferred from homology"/>
<evidence type="ECO:0000256" key="1">
    <source>
        <dbReference type="ARBA" id="ARBA00008769"/>
    </source>
</evidence>
<evidence type="ECO:0000256" key="2">
    <source>
        <dbReference type="RuleBase" id="RU363072"/>
    </source>
</evidence>
<sequence length="601" mass="64418">MVNISDTHDFAGSGMTFSKTCRHKAEHDMPGRAFSTALSALLAGCAAVVLPVGAHNAAQAQSTTTSPLTAQTAVAPVSDAIVTPGDNKVHAGPAQAGRPLDAESLGPDLNAIRRPPNTPIPPSGVPVLPFPGMATMSVQPVGPSGDASAFHKVELDSILATEGPSRMLPPSLDALRDTDLNDPYYVPTAGSGALIPQLSPFRNRLREKGFTFSFTYKGEANGLFAGGRPGEKGTSYVHELTLQAIFDLGKMDPRLGGWSVHTLVMERAGKAIQGPRVGESYVGLQEVYSLSGNVVAHLVDLYAEKKFRNNTLDVIFGRMSLTHVFATSPLLCSFMVTCSAPVAIKQNPGMSVYPKATWGARIRFRPTWDTAIQIGAYSVGALNENPSGWAWGAEHATGISLPIEFTWQPFLTRNRLPGHYVLGYAHDTTRYADKIGSALPSAVAAQVPGARSAPSDMFWLEADQMVYRLGGRNMMAGGYLMGGYIHVTPRAVNVSDQLYGGISLVGVIPSRMTDRLGMMFSWYKVSNRRRQSEQLALDGGYGLPSGVYGVQHSSDVIEAYYGIDALPGLLVQPEFQYMIHPGETHKIRNAGMMGLKVIANL</sequence>
<name>A0A5B9GHA0_9PROT</name>
<accession>A0A5B9GHA0</accession>
<dbReference type="RefSeq" id="WP_050819193.1">
    <property type="nucleotide sequence ID" value="NZ_CP042808.1"/>
</dbReference>
<protein>
    <submittedName>
        <fullName evidence="3">Carbohydrate porin</fullName>
    </submittedName>
</protein>
<evidence type="ECO:0000313" key="4">
    <source>
        <dbReference type="Proteomes" id="UP000287027"/>
    </source>
</evidence>
<dbReference type="Gene3D" id="2.40.160.180">
    <property type="entry name" value="Carbohydrate-selective porin OprB"/>
    <property type="match status" value="1"/>
</dbReference>
<keyword evidence="4" id="KW-1185">Reference proteome</keyword>
<dbReference type="GO" id="GO:0008643">
    <property type="term" value="P:carbohydrate transport"/>
    <property type="evidence" value="ECO:0007669"/>
    <property type="project" value="InterPro"/>
</dbReference>
<dbReference type="GO" id="GO:0016020">
    <property type="term" value="C:membrane"/>
    <property type="evidence" value="ECO:0007669"/>
    <property type="project" value="InterPro"/>
</dbReference>
<reference evidence="3 4" key="1">
    <citation type="submission" date="2019-08" db="EMBL/GenBank/DDBJ databases">
        <title>Acetobacter oryzioeni sp. nov., isolated from Korean rice wine vinegar.</title>
        <authorList>
            <person name="Baek J.H."/>
            <person name="Kim K.H."/>
            <person name="Jeon C.O."/>
            <person name="Han D.M."/>
        </authorList>
    </citation>
    <scope>NUCLEOTIDE SEQUENCE [LARGE SCALE GENOMIC DNA]</scope>
    <source>
        <strain evidence="3 4">B6</strain>
    </source>
</reference>
<comment type="similarity">
    <text evidence="1 2">Belongs to the OprB family.</text>
</comment>